<dbReference type="Proteomes" id="UP000007305">
    <property type="component" value="Chromosome 4"/>
</dbReference>
<keyword evidence="1" id="KW-0479">Metal-binding</keyword>
<evidence type="ECO:0000313" key="4">
    <source>
        <dbReference type="EnsemblPlants" id="Zm00001eb197390_P001"/>
    </source>
</evidence>
<feature type="compositionally biased region" description="Polar residues" evidence="2">
    <location>
        <begin position="71"/>
        <end position="85"/>
    </location>
</feature>
<dbReference type="EnsemblPlants" id="Zm00001eb197390_T001">
    <property type="protein sequence ID" value="Zm00001eb197390_P001"/>
    <property type="gene ID" value="Zm00001eb197390"/>
</dbReference>
<evidence type="ECO:0000256" key="1">
    <source>
        <dbReference type="PROSITE-ProRule" id="PRU00175"/>
    </source>
</evidence>
<protein>
    <recommendedName>
        <fullName evidence="3">RING-type domain-containing protein</fullName>
    </recommendedName>
</protein>
<dbReference type="SUPFAM" id="SSF57850">
    <property type="entry name" value="RING/U-box"/>
    <property type="match status" value="1"/>
</dbReference>
<dbReference type="PANTHER" id="PTHR22765:SF434">
    <property type="entry name" value="GB|AAD18119.1-RELATED"/>
    <property type="match status" value="1"/>
</dbReference>
<feature type="region of interest" description="Disordered" evidence="2">
    <location>
        <begin position="58"/>
        <end position="89"/>
    </location>
</feature>
<sequence>MNMERSLTFTTVDGVAQSEEGDDMETVRILIDRVRILIDRVRSFIDVDLQVMLARARAGEGPHDGVPPRPTRQSPGWRSVSSTPTVEAERDGNRGCAICLDDFVDGVEVAVVPCSGGHQFHPGCIASWLGRSNTCPLCRHAL</sequence>
<dbReference type="SMART" id="SM00184">
    <property type="entry name" value="RING"/>
    <property type="match status" value="1"/>
</dbReference>
<accession>A0A804NZ96</accession>
<evidence type="ECO:0000256" key="2">
    <source>
        <dbReference type="SAM" id="MobiDB-lite"/>
    </source>
</evidence>
<organism evidence="4 5">
    <name type="scientific">Zea mays</name>
    <name type="common">Maize</name>
    <dbReference type="NCBI Taxonomy" id="4577"/>
    <lineage>
        <taxon>Eukaryota</taxon>
        <taxon>Viridiplantae</taxon>
        <taxon>Streptophyta</taxon>
        <taxon>Embryophyta</taxon>
        <taxon>Tracheophyta</taxon>
        <taxon>Spermatophyta</taxon>
        <taxon>Magnoliopsida</taxon>
        <taxon>Liliopsida</taxon>
        <taxon>Poales</taxon>
        <taxon>Poaceae</taxon>
        <taxon>PACMAD clade</taxon>
        <taxon>Panicoideae</taxon>
        <taxon>Andropogonodae</taxon>
        <taxon>Andropogoneae</taxon>
        <taxon>Tripsacinae</taxon>
        <taxon>Zea</taxon>
    </lineage>
</organism>
<dbReference type="InterPro" id="IPR013083">
    <property type="entry name" value="Znf_RING/FYVE/PHD"/>
</dbReference>
<dbReference type="InterPro" id="IPR051826">
    <property type="entry name" value="E3_ubiquitin-ligase_domain"/>
</dbReference>
<feature type="domain" description="RING-type" evidence="3">
    <location>
        <begin position="96"/>
        <end position="139"/>
    </location>
</feature>
<reference evidence="4" key="3">
    <citation type="submission" date="2021-05" db="UniProtKB">
        <authorList>
            <consortium name="EnsemblPlants"/>
        </authorList>
    </citation>
    <scope>IDENTIFICATION</scope>
    <source>
        <strain evidence="4">cv. B73</strain>
    </source>
</reference>
<keyword evidence="5" id="KW-1185">Reference proteome</keyword>
<dbReference type="AlphaFoldDB" id="A0A804NZ96"/>
<proteinExistence type="predicted"/>
<dbReference type="InParanoid" id="A0A804NZ96"/>
<dbReference type="PROSITE" id="PS50089">
    <property type="entry name" value="ZF_RING_2"/>
    <property type="match status" value="1"/>
</dbReference>
<reference evidence="4" key="2">
    <citation type="submission" date="2019-07" db="EMBL/GenBank/DDBJ databases">
        <authorList>
            <person name="Seetharam A."/>
            <person name="Woodhouse M."/>
            <person name="Cannon E."/>
        </authorList>
    </citation>
    <scope>NUCLEOTIDE SEQUENCE [LARGE SCALE GENOMIC DNA]</scope>
    <source>
        <strain evidence="4">cv. B73</strain>
    </source>
</reference>
<keyword evidence="1" id="KW-0862">Zinc</keyword>
<reference evidence="5" key="1">
    <citation type="journal article" date="2009" name="Science">
        <title>The B73 maize genome: complexity, diversity, and dynamics.</title>
        <authorList>
            <person name="Schnable P.S."/>
            <person name="Ware D."/>
            <person name="Fulton R.S."/>
            <person name="Stein J.C."/>
            <person name="Wei F."/>
            <person name="Pasternak S."/>
            <person name="Liang C."/>
            <person name="Zhang J."/>
            <person name="Fulton L."/>
            <person name="Graves T.A."/>
            <person name="Minx P."/>
            <person name="Reily A.D."/>
            <person name="Courtney L."/>
            <person name="Kruchowski S.S."/>
            <person name="Tomlinson C."/>
            <person name="Strong C."/>
            <person name="Delehaunty K."/>
            <person name="Fronick C."/>
            <person name="Courtney B."/>
            <person name="Rock S.M."/>
            <person name="Belter E."/>
            <person name="Du F."/>
            <person name="Kim K."/>
            <person name="Abbott R.M."/>
            <person name="Cotton M."/>
            <person name="Levy A."/>
            <person name="Marchetto P."/>
            <person name="Ochoa K."/>
            <person name="Jackson S.M."/>
            <person name="Gillam B."/>
            <person name="Chen W."/>
            <person name="Yan L."/>
            <person name="Higginbotham J."/>
            <person name="Cardenas M."/>
            <person name="Waligorski J."/>
            <person name="Applebaum E."/>
            <person name="Phelps L."/>
            <person name="Falcone J."/>
            <person name="Kanchi K."/>
            <person name="Thane T."/>
            <person name="Scimone A."/>
            <person name="Thane N."/>
            <person name="Henke J."/>
            <person name="Wang T."/>
            <person name="Ruppert J."/>
            <person name="Shah N."/>
            <person name="Rotter K."/>
            <person name="Hodges J."/>
            <person name="Ingenthron E."/>
            <person name="Cordes M."/>
            <person name="Kohlberg S."/>
            <person name="Sgro J."/>
            <person name="Delgado B."/>
            <person name="Mead K."/>
            <person name="Chinwalla A."/>
            <person name="Leonard S."/>
            <person name="Crouse K."/>
            <person name="Collura K."/>
            <person name="Kudrna D."/>
            <person name="Currie J."/>
            <person name="He R."/>
            <person name="Angelova A."/>
            <person name="Rajasekar S."/>
            <person name="Mueller T."/>
            <person name="Lomeli R."/>
            <person name="Scara G."/>
            <person name="Ko A."/>
            <person name="Delaney K."/>
            <person name="Wissotski M."/>
            <person name="Lopez G."/>
            <person name="Campos D."/>
            <person name="Braidotti M."/>
            <person name="Ashley E."/>
            <person name="Golser W."/>
            <person name="Kim H."/>
            <person name="Lee S."/>
            <person name="Lin J."/>
            <person name="Dujmic Z."/>
            <person name="Kim W."/>
            <person name="Talag J."/>
            <person name="Zuccolo A."/>
            <person name="Fan C."/>
            <person name="Sebastian A."/>
            <person name="Kramer M."/>
            <person name="Spiegel L."/>
            <person name="Nascimento L."/>
            <person name="Zutavern T."/>
            <person name="Miller B."/>
            <person name="Ambroise C."/>
            <person name="Muller S."/>
            <person name="Spooner W."/>
            <person name="Narechania A."/>
            <person name="Ren L."/>
            <person name="Wei S."/>
            <person name="Kumari S."/>
            <person name="Faga B."/>
            <person name="Levy M.J."/>
            <person name="McMahan L."/>
            <person name="Van Buren P."/>
            <person name="Vaughn M.W."/>
            <person name="Ying K."/>
            <person name="Yeh C.-T."/>
            <person name="Emrich S.J."/>
            <person name="Jia Y."/>
            <person name="Kalyanaraman A."/>
            <person name="Hsia A.-P."/>
            <person name="Barbazuk W.B."/>
            <person name="Baucom R.S."/>
            <person name="Brutnell T.P."/>
            <person name="Carpita N.C."/>
            <person name="Chaparro C."/>
            <person name="Chia J.-M."/>
            <person name="Deragon J.-M."/>
            <person name="Estill J.C."/>
            <person name="Fu Y."/>
            <person name="Jeddeloh J.A."/>
            <person name="Han Y."/>
            <person name="Lee H."/>
            <person name="Li P."/>
            <person name="Lisch D.R."/>
            <person name="Liu S."/>
            <person name="Liu Z."/>
            <person name="Nagel D.H."/>
            <person name="McCann M.C."/>
            <person name="SanMiguel P."/>
            <person name="Myers A.M."/>
            <person name="Nettleton D."/>
            <person name="Nguyen J."/>
            <person name="Penning B.W."/>
            <person name="Ponnala L."/>
            <person name="Schneider K.L."/>
            <person name="Schwartz D.C."/>
            <person name="Sharma A."/>
            <person name="Soderlund C."/>
            <person name="Springer N.M."/>
            <person name="Sun Q."/>
            <person name="Wang H."/>
            <person name="Waterman M."/>
            <person name="Westerman R."/>
            <person name="Wolfgruber T.K."/>
            <person name="Yang L."/>
            <person name="Yu Y."/>
            <person name="Zhang L."/>
            <person name="Zhou S."/>
            <person name="Zhu Q."/>
            <person name="Bennetzen J.L."/>
            <person name="Dawe R.K."/>
            <person name="Jiang J."/>
            <person name="Jiang N."/>
            <person name="Presting G.G."/>
            <person name="Wessler S.R."/>
            <person name="Aluru S."/>
            <person name="Martienssen R.A."/>
            <person name="Clifton S.W."/>
            <person name="McCombie W.R."/>
            <person name="Wing R.A."/>
            <person name="Wilson R.K."/>
        </authorList>
    </citation>
    <scope>NUCLEOTIDE SEQUENCE [LARGE SCALE GENOMIC DNA]</scope>
    <source>
        <strain evidence="5">cv. B73</strain>
    </source>
</reference>
<dbReference type="Pfam" id="PF13639">
    <property type="entry name" value="zf-RING_2"/>
    <property type="match status" value="1"/>
</dbReference>
<dbReference type="GO" id="GO:0008270">
    <property type="term" value="F:zinc ion binding"/>
    <property type="evidence" value="ECO:0007669"/>
    <property type="project" value="UniProtKB-KW"/>
</dbReference>
<evidence type="ECO:0000259" key="3">
    <source>
        <dbReference type="PROSITE" id="PS50089"/>
    </source>
</evidence>
<name>A0A804NZ96_MAIZE</name>
<evidence type="ECO:0000313" key="5">
    <source>
        <dbReference type="Proteomes" id="UP000007305"/>
    </source>
</evidence>
<dbReference type="Gramene" id="Zm00001eb197390_T001">
    <property type="protein sequence ID" value="Zm00001eb197390_P001"/>
    <property type="gene ID" value="Zm00001eb197390"/>
</dbReference>
<dbReference type="Gene3D" id="3.30.40.10">
    <property type="entry name" value="Zinc/RING finger domain, C3HC4 (zinc finger)"/>
    <property type="match status" value="1"/>
</dbReference>
<dbReference type="InterPro" id="IPR001841">
    <property type="entry name" value="Znf_RING"/>
</dbReference>
<dbReference type="PANTHER" id="PTHR22765">
    <property type="entry name" value="RING FINGER AND PROTEASE ASSOCIATED DOMAIN-CONTAINING"/>
    <property type="match status" value="1"/>
</dbReference>
<dbReference type="GO" id="GO:0061630">
    <property type="term" value="F:ubiquitin protein ligase activity"/>
    <property type="evidence" value="ECO:0000318"/>
    <property type="project" value="GO_Central"/>
</dbReference>
<keyword evidence="1" id="KW-0863">Zinc-finger</keyword>